<dbReference type="Proteomes" id="UP001242995">
    <property type="component" value="Unassembled WGS sequence"/>
</dbReference>
<dbReference type="InterPro" id="IPR000424">
    <property type="entry name" value="Primosome_PriB/ssb"/>
</dbReference>
<evidence type="ECO:0000313" key="3">
    <source>
        <dbReference type="EMBL" id="MDP9903217.1"/>
    </source>
</evidence>
<dbReference type="GO" id="GO:0003697">
    <property type="term" value="F:single-stranded DNA binding"/>
    <property type="evidence" value="ECO:0007669"/>
    <property type="project" value="InterPro"/>
</dbReference>
<dbReference type="EMBL" id="JAUSRG010000001">
    <property type="protein sequence ID" value="MDP9903217.1"/>
    <property type="molecule type" value="Genomic_DNA"/>
</dbReference>
<evidence type="ECO:0000313" key="5">
    <source>
        <dbReference type="Proteomes" id="UP001230951"/>
    </source>
</evidence>
<proteinExistence type="predicted"/>
<keyword evidence="5" id="KW-1185">Reference proteome</keyword>
<dbReference type="Gene3D" id="2.40.50.140">
    <property type="entry name" value="Nucleic acid-binding proteins"/>
    <property type="match status" value="1"/>
</dbReference>
<name>A0AAW8D521_9MICC</name>
<evidence type="ECO:0000256" key="2">
    <source>
        <dbReference type="PROSITE-ProRule" id="PRU00252"/>
    </source>
</evidence>
<evidence type="ECO:0000313" key="4">
    <source>
        <dbReference type="EMBL" id="MDQ0180130.1"/>
    </source>
</evidence>
<protein>
    <submittedName>
        <fullName evidence="3">Single-stranded DNA-binding protein</fullName>
    </submittedName>
</protein>
<dbReference type="SUPFAM" id="SSF50249">
    <property type="entry name" value="Nucleic acid-binding proteins"/>
    <property type="match status" value="1"/>
</dbReference>
<sequence length="181" mass="19267">MSNPANHAHLIGRLAQDIKSFPNADGSRKQLITIAVDDNFRSGSEKSIATNFIQLENFVPAGRNAGGWDRVHNGDLIAVDYRVDAKPYTDSKGETHYPQKLVVDGFPTFLEPKSVTEARAAKKAVAAAPETPAPAAETKTEADSRIAQLEAELAAVRDARNAAVPVAAGAVDYENQAPFGG</sequence>
<dbReference type="EMBL" id="JAUSTF010000002">
    <property type="protein sequence ID" value="MDQ0180130.1"/>
    <property type="molecule type" value="Genomic_DNA"/>
</dbReference>
<dbReference type="AlphaFoldDB" id="A0AAW8D521"/>
<dbReference type="PROSITE" id="PS50935">
    <property type="entry name" value="SSB"/>
    <property type="match status" value="1"/>
</dbReference>
<evidence type="ECO:0000313" key="6">
    <source>
        <dbReference type="Proteomes" id="UP001242995"/>
    </source>
</evidence>
<dbReference type="RefSeq" id="WP_306958836.1">
    <property type="nucleotide sequence ID" value="NZ_JAUSRG010000001.1"/>
</dbReference>
<evidence type="ECO:0000256" key="1">
    <source>
        <dbReference type="ARBA" id="ARBA00023125"/>
    </source>
</evidence>
<dbReference type="InterPro" id="IPR012340">
    <property type="entry name" value="NA-bd_OB-fold"/>
</dbReference>
<reference evidence="3 5" key="1">
    <citation type="submission" date="2023-07" db="EMBL/GenBank/DDBJ databases">
        <title>Sorghum-associated microbial communities from plants grown in Nebraska, USA.</title>
        <authorList>
            <person name="Schachtman D."/>
        </authorList>
    </citation>
    <scope>NUCLEOTIDE SEQUENCE</scope>
    <source>
        <strain evidence="3">DS1006</strain>
        <strain evidence="4 5">DS1016</strain>
    </source>
</reference>
<gene>
    <name evidence="3" type="ORF">J2S90_000157</name>
    <name evidence="4" type="ORF">J2S93_001546</name>
</gene>
<dbReference type="Pfam" id="PF00436">
    <property type="entry name" value="SSB"/>
    <property type="match status" value="1"/>
</dbReference>
<dbReference type="Proteomes" id="UP001230951">
    <property type="component" value="Unassembled WGS sequence"/>
</dbReference>
<organism evidence="3 6">
    <name type="scientific">Arthrobacter bambusae</name>
    <dbReference type="NCBI Taxonomy" id="1338426"/>
    <lineage>
        <taxon>Bacteria</taxon>
        <taxon>Bacillati</taxon>
        <taxon>Actinomycetota</taxon>
        <taxon>Actinomycetes</taxon>
        <taxon>Micrococcales</taxon>
        <taxon>Micrococcaceae</taxon>
        <taxon>Arthrobacter</taxon>
    </lineage>
</organism>
<comment type="caution">
    <text evidence="3">The sequence shown here is derived from an EMBL/GenBank/DDBJ whole genome shotgun (WGS) entry which is preliminary data.</text>
</comment>
<keyword evidence="1 2" id="KW-0238">DNA-binding</keyword>
<accession>A0AAW8D521</accession>